<evidence type="ECO:0000313" key="1">
    <source>
        <dbReference type="EMBL" id="HIS77426.1"/>
    </source>
</evidence>
<reference evidence="1" key="1">
    <citation type="submission" date="2020-10" db="EMBL/GenBank/DDBJ databases">
        <authorList>
            <person name="Gilroy R."/>
        </authorList>
    </citation>
    <scope>NUCLEOTIDE SEQUENCE</scope>
    <source>
        <strain evidence="1">CHK199-13235</strain>
    </source>
</reference>
<evidence type="ECO:0000313" key="2">
    <source>
        <dbReference type="Proteomes" id="UP000824002"/>
    </source>
</evidence>
<dbReference type="Proteomes" id="UP000824002">
    <property type="component" value="Unassembled WGS sequence"/>
</dbReference>
<accession>A0A9D1FP57</accession>
<protein>
    <recommendedName>
        <fullName evidence="3">CopG family transcriptional regulator</fullName>
    </recommendedName>
</protein>
<comment type="caution">
    <text evidence="1">The sequence shown here is derived from an EMBL/GenBank/DDBJ whole genome shotgun (WGS) entry which is preliminary data.</text>
</comment>
<gene>
    <name evidence="1" type="ORF">IAB51_11570</name>
</gene>
<proteinExistence type="predicted"/>
<reference evidence="1" key="2">
    <citation type="journal article" date="2021" name="PeerJ">
        <title>Extensive microbial diversity within the chicken gut microbiome revealed by metagenomics and culture.</title>
        <authorList>
            <person name="Gilroy R."/>
            <person name="Ravi A."/>
            <person name="Getino M."/>
            <person name="Pursley I."/>
            <person name="Horton D.L."/>
            <person name="Alikhan N.F."/>
            <person name="Baker D."/>
            <person name="Gharbi K."/>
            <person name="Hall N."/>
            <person name="Watson M."/>
            <person name="Adriaenssens E.M."/>
            <person name="Foster-Nyarko E."/>
            <person name="Jarju S."/>
            <person name="Secka A."/>
            <person name="Antonio M."/>
            <person name="Oren A."/>
            <person name="Chaudhuri R.R."/>
            <person name="La Ragione R."/>
            <person name="Hildebrand F."/>
            <person name="Pallen M.J."/>
        </authorList>
    </citation>
    <scope>NUCLEOTIDE SEQUENCE</scope>
    <source>
        <strain evidence="1">CHK199-13235</strain>
    </source>
</reference>
<sequence>MSAKMGRPTDNPKTEVIKIRATKDDREKLLFCCEKLGKTQYEVVMEGINKVYQKAKK</sequence>
<evidence type="ECO:0008006" key="3">
    <source>
        <dbReference type="Google" id="ProtNLM"/>
    </source>
</evidence>
<name>A0A9D1FP57_9FIRM</name>
<organism evidence="1 2">
    <name type="scientific">Candidatus Merdivicinus excrementipullorum</name>
    <dbReference type="NCBI Taxonomy" id="2840867"/>
    <lineage>
        <taxon>Bacteria</taxon>
        <taxon>Bacillati</taxon>
        <taxon>Bacillota</taxon>
        <taxon>Clostridia</taxon>
        <taxon>Eubacteriales</taxon>
        <taxon>Oscillospiraceae</taxon>
        <taxon>Oscillospiraceae incertae sedis</taxon>
        <taxon>Candidatus Merdivicinus</taxon>
    </lineage>
</organism>
<dbReference type="AlphaFoldDB" id="A0A9D1FP57"/>
<dbReference type="EMBL" id="DVJP01000076">
    <property type="protein sequence ID" value="HIS77426.1"/>
    <property type="molecule type" value="Genomic_DNA"/>
</dbReference>